<dbReference type="EMBL" id="JAPDMQ010001366">
    <property type="protein sequence ID" value="KAK0518235.1"/>
    <property type="molecule type" value="Genomic_DNA"/>
</dbReference>
<organism evidence="3 4">
    <name type="scientific">Tilletia horrida</name>
    <dbReference type="NCBI Taxonomy" id="155126"/>
    <lineage>
        <taxon>Eukaryota</taxon>
        <taxon>Fungi</taxon>
        <taxon>Dikarya</taxon>
        <taxon>Basidiomycota</taxon>
        <taxon>Ustilaginomycotina</taxon>
        <taxon>Exobasidiomycetes</taxon>
        <taxon>Tilletiales</taxon>
        <taxon>Tilletiaceae</taxon>
        <taxon>Tilletia</taxon>
    </lineage>
</organism>
<evidence type="ECO:0008006" key="5">
    <source>
        <dbReference type="Google" id="ProtNLM"/>
    </source>
</evidence>
<accession>A0AAN6G3I9</accession>
<evidence type="ECO:0000256" key="1">
    <source>
        <dbReference type="SAM" id="MobiDB-lite"/>
    </source>
</evidence>
<keyword evidence="4" id="KW-1185">Reference proteome</keyword>
<keyword evidence="2" id="KW-0732">Signal</keyword>
<feature type="compositionally biased region" description="Gly residues" evidence="1">
    <location>
        <begin position="64"/>
        <end position="76"/>
    </location>
</feature>
<feature type="region of interest" description="Disordered" evidence="1">
    <location>
        <begin position="64"/>
        <end position="181"/>
    </location>
</feature>
<comment type="caution">
    <text evidence="3">The sequence shown here is derived from an EMBL/GenBank/DDBJ whole genome shotgun (WGS) entry which is preliminary data.</text>
</comment>
<dbReference type="Proteomes" id="UP001176521">
    <property type="component" value="Unassembled WGS sequence"/>
</dbReference>
<proteinExistence type="predicted"/>
<feature type="non-terminal residue" evidence="3">
    <location>
        <position position="1"/>
    </location>
</feature>
<evidence type="ECO:0000313" key="4">
    <source>
        <dbReference type="Proteomes" id="UP001176521"/>
    </source>
</evidence>
<dbReference type="AlphaFoldDB" id="A0AAN6G3I9"/>
<reference evidence="3" key="1">
    <citation type="journal article" date="2023" name="PhytoFront">
        <title>Draft Genome Resources of Seven Strains of Tilletia horrida, Causal Agent of Kernel Smut of Rice.</title>
        <authorList>
            <person name="Khanal S."/>
            <person name="Antony Babu S."/>
            <person name="Zhou X.G."/>
        </authorList>
    </citation>
    <scope>NUCLEOTIDE SEQUENCE</scope>
    <source>
        <strain evidence="3">TX3</strain>
    </source>
</reference>
<evidence type="ECO:0000313" key="3">
    <source>
        <dbReference type="EMBL" id="KAK0518235.1"/>
    </source>
</evidence>
<protein>
    <recommendedName>
        <fullName evidence="5">Secreted protein</fullName>
    </recommendedName>
</protein>
<feature type="compositionally biased region" description="Basic residues" evidence="1">
    <location>
        <begin position="77"/>
        <end position="89"/>
    </location>
</feature>
<gene>
    <name evidence="3" type="ORF">OC842_007854</name>
</gene>
<feature type="compositionally biased region" description="Gly residues" evidence="1">
    <location>
        <begin position="140"/>
        <end position="166"/>
    </location>
</feature>
<feature type="compositionally biased region" description="Basic and acidic residues" evidence="1">
    <location>
        <begin position="169"/>
        <end position="181"/>
    </location>
</feature>
<feature type="compositionally biased region" description="Basic and acidic residues" evidence="1">
    <location>
        <begin position="109"/>
        <end position="135"/>
    </location>
</feature>
<sequence>INANLALILCALTAAVAPAIAAPALSEDATSLALESRSGKDNGNGSGLAGGTLDGFFGNDGGKNDIGGRGGKGGHGGSRHLKKKNHAKTKQYTADPKAAKADAATHAAAKFDVDAARPNAHHKDAGVKKQKDKKLNIHNGGKGGDVGFGGRSFIGGDFGSDFGGNGHRARADASQRPQHER</sequence>
<feature type="chain" id="PRO_5042883029" description="Secreted protein" evidence="2">
    <location>
        <begin position="22"/>
        <end position="181"/>
    </location>
</feature>
<name>A0AAN6G3I9_9BASI</name>
<evidence type="ECO:0000256" key="2">
    <source>
        <dbReference type="SAM" id="SignalP"/>
    </source>
</evidence>
<feature type="signal peptide" evidence="2">
    <location>
        <begin position="1"/>
        <end position="21"/>
    </location>
</feature>